<evidence type="ECO:0000313" key="12">
    <source>
        <dbReference type="Proteomes" id="UP001589810"/>
    </source>
</evidence>
<dbReference type="InterPro" id="IPR010065">
    <property type="entry name" value="AA_ABC_transptr_permease_3TM"/>
</dbReference>
<evidence type="ECO:0000256" key="6">
    <source>
        <dbReference type="ARBA" id="ARBA00022970"/>
    </source>
</evidence>
<evidence type="ECO:0000256" key="1">
    <source>
        <dbReference type="ARBA" id="ARBA00004651"/>
    </source>
</evidence>
<name>A0ABV6MMM0_9PSEU</name>
<comment type="similarity">
    <text evidence="2">Belongs to the binding-protein-dependent transport system permease family. HisMQ subfamily.</text>
</comment>
<organism evidence="11 12">
    <name type="scientific">Kutzneria chonburiensis</name>
    <dbReference type="NCBI Taxonomy" id="1483604"/>
    <lineage>
        <taxon>Bacteria</taxon>
        <taxon>Bacillati</taxon>
        <taxon>Actinomycetota</taxon>
        <taxon>Actinomycetes</taxon>
        <taxon>Pseudonocardiales</taxon>
        <taxon>Pseudonocardiaceae</taxon>
        <taxon>Kutzneria</taxon>
    </lineage>
</organism>
<sequence length="246" mass="26641">MDGIQHVLDTFFDLPLILSTLPTLLKEGLLNTLFLTVLASVIGLVVGVFLASGLMSRHLLLRLPCRWYVDVLRGLPHILSIYLIGQGLPLAGLNVFGSWTYGYAALAIGLMEGAYMAEIFRSGFQSVEKGIVEAARSLGLSRARTMRLIVIPIGFRRVLPALTGQFILVIKSTALVYLLGLATGQREMFAIAQDTSSNNASLSPLVAAGLFYLVITVPLTYAVNAWDRRMREGRPVAALPPVEAAA</sequence>
<keyword evidence="7 9" id="KW-1133">Transmembrane helix</keyword>
<reference evidence="11 12" key="1">
    <citation type="submission" date="2024-09" db="EMBL/GenBank/DDBJ databases">
        <authorList>
            <person name="Sun Q."/>
            <person name="Mori K."/>
        </authorList>
    </citation>
    <scope>NUCLEOTIDE SEQUENCE [LARGE SCALE GENOMIC DNA]</scope>
    <source>
        <strain evidence="11 12">TBRC 1432</strain>
    </source>
</reference>
<evidence type="ECO:0000256" key="9">
    <source>
        <dbReference type="RuleBase" id="RU363032"/>
    </source>
</evidence>
<gene>
    <name evidence="11" type="ORF">ACFFH7_07620</name>
</gene>
<dbReference type="PANTHER" id="PTHR30614">
    <property type="entry name" value="MEMBRANE COMPONENT OF AMINO ACID ABC TRANSPORTER"/>
    <property type="match status" value="1"/>
</dbReference>
<dbReference type="Gene3D" id="1.10.3720.10">
    <property type="entry name" value="MetI-like"/>
    <property type="match status" value="1"/>
</dbReference>
<keyword evidence="5 9" id="KW-0812">Transmembrane</keyword>
<protein>
    <submittedName>
        <fullName evidence="11">Amino acid ABC transporter permease</fullName>
    </submittedName>
</protein>
<evidence type="ECO:0000256" key="3">
    <source>
        <dbReference type="ARBA" id="ARBA00022448"/>
    </source>
</evidence>
<evidence type="ECO:0000256" key="4">
    <source>
        <dbReference type="ARBA" id="ARBA00022475"/>
    </source>
</evidence>
<evidence type="ECO:0000256" key="5">
    <source>
        <dbReference type="ARBA" id="ARBA00022692"/>
    </source>
</evidence>
<dbReference type="InterPro" id="IPR000515">
    <property type="entry name" value="MetI-like"/>
</dbReference>
<dbReference type="EMBL" id="JBHLUD010000002">
    <property type="protein sequence ID" value="MFC0541347.1"/>
    <property type="molecule type" value="Genomic_DNA"/>
</dbReference>
<comment type="subcellular location">
    <subcellularLocation>
        <location evidence="1 9">Cell membrane</location>
        <topology evidence="1 9">Multi-pass membrane protein</topology>
    </subcellularLocation>
</comment>
<dbReference type="Pfam" id="PF00528">
    <property type="entry name" value="BPD_transp_1"/>
    <property type="match status" value="1"/>
</dbReference>
<evidence type="ECO:0000313" key="11">
    <source>
        <dbReference type="EMBL" id="MFC0541347.1"/>
    </source>
</evidence>
<evidence type="ECO:0000259" key="10">
    <source>
        <dbReference type="PROSITE" id="PS50928"/>
    </source>
</evidence>
<feature type="transmembrane region" description="Helical" evidence="9">
    <location>
        <begin position="33"/>
        <end position="55"/>
    </location>
</feature>
<dbReference type="InterPro" id="IPR035906">
    <property type="entry name" value="MetI-like_sf"/>
</dbReference>
<keyword evidence="4" id="KW-1003">Cell membrane</keyword>
<keyword evidence="8 9" id="KW-0472">Membrane</keyword>
<keyword evidence="12" id="KW-1185">Reference proteome</keyword>
<keyword evidence="6" id="KW-0029">Amino-acid transport</keyword>
<feature type="transmembrane region" description="Helical" evidence="9">
    <location>
        <begin position="202"/>
        <end position="224"/>
    </location>
</feature>
<dbReference type="Proteomes" id="UP001589810">
    <property type="component" value="Unassembled WGS sequence"/>
</dbReference>
<feature type="transmembrane region" description="Helical" evidence="9">
    <location>
        <begin position="158"/>
        <end position="182"/>
    </location>
</feature>
<evidence type="ECO:0000256" key="2">
    <source>
        <dbReference type="ARBA" id="ARBA00010072"/>
    </source>
</evidence>
<evidence type="ECO:0000256" key="8">
    <source>
        <dbReference type="ARBA" id="ARBA00023136"/>
    </source>
</evidence>
<feature type="domain" description="ABC transmembrane type-1" evidence="10">
    <location>
        <begin position="29"/>
        <end position="223"/>
    </location>
</feature>
<keyword evidence="3 9" id="KW-0813">Transport</keyword>
<dbReference type="PROSITE" id="PS50928">
    <property type="entry name" value="ABC_TM1"/>
    <property type="match status" value="1"/>
</dbReference>
<dbReference type="PANTHER" id="PTHR30614:SF20">
    <property type="entry name" value="GLUTAMINE TRANSPORT SYSTEM PERMEASE PROTEIN GLNP"/>
    <property type="match status" value="1"/>
</dbReference>
<dbReference type="RefSeq" id="WP_273942653.1">
    <property type="nucleotide sequence ID" value="NZ_CP097263.1"/>
</dbReference>
<accession>A0ABV6MMM0</accession>
<proteinExistence type="inferred from homology"/>
<dbReference type="InterPro" id="IPR043429">
    <property type="entry name" value="ArtM/GltK/GlnP/TcyL/YhdX-like"/>
</dbReference>
<dbReference type="SUPFAM" id="SSF161098">
    <property type="entry name" value="MetI-like"/>
    <property type="match status" value="1"/>
</dbReference>
<evidence type="ECO:0000256" key="7">
    <source>
        <dbReference type="ARBA" id="ARBA00022989"/>
    </source>
</evidence>
<dbReference type="NCBIfam" id="TIGR01726">
    <property type="entry name" value="HEQRo_perm_3TM"/>
    <property type="match status" value="1"/>
</dbReference>
<comment type="caution">
    <text evidence="11">The sequence shown here is derived from an EMBL/GenBank/DDBJ whole genome shotgun (WGS) entry which is preliminary data.</text>
</comment>
<dbReference type="CDD" id="cd06261">
    <property type="entry name" value="TM_PBP2"/>
    <property type="match status" value="1"/>
</dbReference>